<organism evidence="2 3">
    <name type="scientific">Colletotrichum navitas</name>
    <dbReference type="NCBI Taxonomy" id="681940"/>
    <lineage>
        <taxon>Eukaryota</taxon>
        <taxon>Fungi</taxon>
        <taxon>Dikarya</taxon>
        <taxon>Ascomycota</taxon>
        <taxon>Pezizomycotina</taxon>
        <taxon>Sordariomycetes</taxon>
        <taxon>Hypocreomycetidae</taxon>
        <taxon>Glomerellales</taxon>
        <taxon>Glomerellaceae</taxon>
        <taxon>Colletotrichum</taxon>
        <taxon>Colletotrichum graminicola species complex</taxon>
    </lineage>
</organism>
<evidence type="ECO:0008006" key="4">
    <source>
        <dbReference type="Google" id="ProtNLM"/>
    </source>
</evidence>
<protein>
    <recommendedName>
        <fullName evidence="4">Secreted protein</fullName>
    </recommendedName>
</protein>
<reference evidence="2" key="1">
    <citation type="submission" date="2021-06" db="EMBL/GenBank/DDBJ databases">
        <title>Comparative genomics, transcriptomics and evolutionary studies reveal genomic signatures of adaptation to plant cell wall in hemibiotrophic fungi.</title>
        <authorList>
            <consortium name="DOE Joint Genome Institute"/>
            <person name="Baroncelli R."/>
            <person name="Diaz J.F."/>
            <person name="Benocci T."/>
            <person name="Peng M."/>
            <person name="Battaglia E."/>
            <person name="Haridas S."/>
            <person name="Andreopoulos W."/>
            <person name="Labutti K."/>
            <person name="Pangilinan J."/>
            <person name="Floch G.L."/>
            <person name="Makela M.R."/>
            <person name="Henrissat B."/>
            <person name="Grigoriev I.V."/>
            <person name="Crouch J.A."/>
            <person name="De Vries R.P."/>
            <person name="Sukno S.A."/>
            <person name="Thon M.R."/>
        </authorList>
    </citation>
    <scope>NUCLEOTIDE SEQUENCE</scope>
    <source>
        <strain evidence="2">CBS 125086</strain>
    </source>
</reference>
<feature type="signal peptide" evidence="1">
    <location>
        <begin position="1"/>
        <end position="15"/>
    </location>
</feature>
<comment type="caution">
    <text evidence="2">The sequence shown here is derived from an EMBL/GenBank/DDBJ whole genome shotgun (WGS) entry which is preliminary data.</text>
</comment>
<dbReference type="AlphaFoldDB" id="A0AAD8PWB1"/>
<keyword evidence="1" id="KW-0732">Signal</keyword>
<evidence type="ECO:0000313" key="2">
    <source>
        <dbReference type="EMBL" id="KAK1585672.1"/>
    </source>
</evidence>
<accession>A0AAD8PWB1</accession>
<dbReference type="EMBL" id="JAHLJV010000042">
    <property type="protein sequence ID" value="KAK1585672.1"/>
    <property type="molecule type" value="Genomic_DNA"/>
</dbReference>
<sequence length="96" mass="10540">MLFFSFFGVWGRWRAGCIGSQADAELQMKGEKINTNTNTAGVCPPLSLFLPNCSLLSVPLPSYIGKRSLRQLRLWNVHPVVAAPMSLVSGWDGPFS</sequence>
<gene>
    <name evidence="2" type="ORF">LY79DRAFT_262825</name>
</gene>
<proteinExistence type="predicted"/>
<evidence type="ECO:0000256" key="1">
    <source>
        <dbReference type="SAM" id="SignalP"/>
    </source>
</evidence>
<dbReference type="GeneID" id="85436196"/>
<dbReference type="Proteomes" id="UP001230504">
    <property type="component" value="Unassembled WGS sequence"/>
</dbReference>
<feature type="chain" id="PRO_5042237913" description="Secreted protein" evidence="1">
    <location>
        <begin position="16"/>
        <end position="96"/>
    </location>
</feature>
<dbReference type="RefSeq" id="XP_060412689.1">
    <property type="nucleotide sequence ID" value="XM_060551956.1"/>
</dbReference>
<keyword evidence="3" id="KW-1185">Reference proteome</keyword>
<evidence type="ECO:0000313" key="3">
    <source>
        <dbReference type="Proteomes" id="UP001230504"/>
    </source>
</evidence>
<name>A0AAD8PWB1_9PEZI</name>